<proteinExistence type="predicted"/>
<dbReference type="Proteomes" id="UP000481153">
    <property type="component" value="Unassembled WGS sequence"/>
</dbReference>
<sequence length="77" mass="7559">MSAFPACDGIARAVDSSLATWSNDLSTFISGKTNFCECDFGAQVPACDGFICAGGDGDGGGGHCKPKACSGGGYVAG</sequence>
<protein>
    <submittedName>
        <fullName evidence="1">Uncharacterized protein</fullName>
    </submittedName>
</protein>
<gene>
    <name evidence="1" type="ORF">Ae201684_002940</name>
</gene>
<organism evidence="1 2">
    <name type="scientific">Aphanomyces euteiches</name>
    <dbReference type="NCBI Taxonomy" id="100861"/>
    <lineage>
        <taxon>Eukaryota</taxon>
        <taxon>Sar</taxon>
        <taxon>Stramenopiles</taxon>
        <taxon>Oomycota</taxon>
        <taxon>Saprolegniomycetes</taxon>
        <taxon>Saprolegniales</taxon>
        <taxon>Verrucalvaceae</taxon>
        <taxon>Aphanomyces</taxon>
    </lineage>
</organism>
<accession>A0A6G0XNM5</accession>
<evidence type="ECO:0000313" key="1">
    <source>
        <dbReference type="EMBL" id="KAF0742003.1"/>
    </source>
</evidence>
<reference evidence="1 2" key="1">
    <citation type="submission" date="2019-07" db="EMBL/GenBank/DDBJ databases">
        <title>Genomics analysis of Aphanomyces spp. identifies a new class of oomycete effector associated with host adaptation.</title>
        <authorList>
            <person name="Gaulin E."/>
        </authorList>
    </citation>
    <scope>NUCLEOTIDE SEQUENCE [LARGE SCALE GENOMIC DNA]</scope>
    <source>
        <strain evidence="1 2">ATCC 201684</strain>
    </source>
</reference>
<dbReference type="AlphaFoldDB" id="A0A6G0XNM5"/>
<dbReference type="EMBL" id="VJMJ01000032">
    <property type="protein sequence ID" value="KAF0742003.1"/>
    <property type="molecule type" value="Genomic_DNA"/>
</dbReference>
<name>A0A6G0XNM5_9STRA</name>
<evidence type="ECO:0000313" key="2">
    <source>
        <dbReference type="Proteomes" id="UP000481153"/>
    </source>
</evidence>
<comment type="caution">
    <text evidence="1">The sequence shown here is derived from an EMBL/GenBank/DDBJ whole genome shotgun (WGS) entry which is preliminary data.</text>
</comment>
<keyword evidence="2" id="KW-1185">Reference proteome</keyword>
<dbReference type="VEuPathDB" id="FungiDB:AeMF1_005587"/>